<dbReference type="VEuPathDB" id="FungiDB:LCOR_01212.1"/>
<keyword evidence="3" id="KW-1185">Reference proteome</keyword>
<protein>
    <recommendedName>
        <fullName evidence="4">Cyclin N-terminal domain-containing protein</fullName>
    </recommendedName>
</protein>
<gene>
    <name evidence="2" type="ORF">LCOR_01212.1</name>
</gene>
<reference evidence="2" key="1">
    <citation type="submission" date="2013-08" db="EMBL/GenBank/DDBJ databases">
        <title>Gene expansion shapes genome architecture in the human pathogen Lichtheimia corymbifera: an evolutionary genomics analysis in the ancient terrestrial Mucorales (Mucoromycotina).</title>
        <authorList>
            <person name="Schwartze V.U."/>
            <person name="Winter S."/>
            <person name="Shelest E."/>
            <person name="Marcet-Houben M."/>
            <person name="Horn F."/>
            <person name="Wehner S."/>
            <person name="Hoffmann K."/>
            <person name="Riege K."/>
            <person name="Sammeth M."/>
            <person name="Nowrousian M."/>
            <person name="Valiante V."/>
            <person name="Linde J."/>
            <person name="Jacobsen I.D."/>
            <person name="Marz M."/>
            <person name="Brakhage A.A."/>
            <person name="Gabaldon T."/>
            <person name="Bocker S."/>
            <person name="Voigt K."/>
        </authorList>
    </citation>
    <scope>NUCLEOTIDE SEQUENCE [LARGE SCALE GENOMIC DNA]</scope>
    <source>
        <strain evidence="2">FSU 9682</strain>
    </source>
</reference>
<comment type="caution">
    <text evidence="2">The sequence shown here is derived from an EMBL/GenBank/DDBJ whole genome shotgun (WGS) entry which is preliminary data.</text>
</comment>
<feature type="region of interest" description="Disordered" evidence="1">
    <location>
        <begin position="165"/>
        <end position="270"/>
    </location>
</feature>
<dbReference type="InterPro" id="IPR013922">
    <property type="entry name" value="Cyclin_PHO80-like"/>
</dbReference>
<dbReference type="SUPFAM" id="SSF47954">
    <property type="entry name" value="Cyclin-like"/>
    <property type="match status" value="1"/>
</dbReference>
<dbReference type="OrthoDB" id="244495at2759"/>
<dbReference type="InterPro" id="IPR036915">
    <property type="entry name" value="Cyclin-like_sf"/>
</dbReference>
<accession>A0A068RID7</accession>
<dbReference type="Pfam" id="PF08613">
    <property type="entry name" value="Cyclin"/>
    <property type="match status" value="1"/>
</dbReference>
<dbReference type="GO" id="GO:0000307">
    <property type="term" value="C:cyclin-dependent protein kinase holoenzyme complex"/>
    <property type="evidence" value="ECO:0007669"/>
    <property type="project" value="TreeGrafter"/>
</dbReference>
<evidence type="ECO:0000313" key="2">
    <source>
        <dbReference type="EMBL" id="CDH49470.1"/>
    </source>
</evidence>
<feature type="compositionally biased region" description="Low complexity" evidence="1">
    <location>
        <begin position="182"/>
        <end position="204"/>
    </location>
</feature>
<sequence>MTRPSSLSSNDSYQLAQLAVLVISGLRSSTESWSTIDKCEKTTRHWNLLFFCNRLITITKSSCASVRLALLYLFRLRVTVPLDKAPWTWKDTRLFTVVLMLASKFLEDTTYESKAWAEYSKIPLSDLNKVEREMMFFLDYKLHVSQDYYLEWVKHCEMLMHAQSADDATNDDVSKQRRNNKSESSIHASSPSSSPSPLSPLVSSMNAIKISGTKRSHHSITADDDKDALPPALKRQSVKQQQHQPTMPRSNSTTATTTSTSITNEKTLSPANSLVKRSACDSAVALPSAKRRAQHLGPSITQSLRMLTIV</sequence>
<dbReference type="GO" id="GO:0005634">
    <property type="term" value="C:nucleus"/>
    <property type="evidence" value="ECO:0007669"/>
    <property type="project" value="TreeGrafter"/>
</dbReference>
<organism evidence="2 3">
    <name type="scientific">Lichtheimia corymbifera JMRC:FSU:9682</name>
    <dbReference type="NCBI Taxonomy" id="1263082"/>
    <lineage>
        <taxon>Eukaryota</taxon>
        <taxon>Fungi</taxon>
        <taxon>Fungi incertae sedis</taxon>
        <taxon>Mucoromycota</taxon>
        <taxon>Mucoromycotina</taxon>
        <taxon>Mucoromycetes</taxon>
        <taxon>Mucorales</taxon>
        <taxon>Lichtheimiaceae</taxon>
        <taxon>Lichtheimia</taxon>
    </lineage>
</organism>
<evidence type="ECO:0000256" key="1">
    <source>
        <dbReference type="SAM" id="MobiDB-lite"/>
    </source>
</evidence>
<dbReference type="GO" id="GO:0016538">
    <property type="term" value="F:cyclin-dependent protein serine/threonine kinase regulator activity"/>
    <property type="evidence" value="ECO:0007669"/>
    <property type="project" value="TreeGrafter"/>
</dbReference>
<proteinExistence type="predicted"/>
<name>A0A068RID7_9FUNG</name>
<evidence type="ECO:0000313" key="3">
    <source>
        <dbReference type="Proteomes" id="UP000027586"/>
    </source>
</evidence>
<dbReference type="PANTHER" id="PTHR15615:SF108">
    <property type="entry name" value="PROTEIN CNPPD1"/>
    <property type="match status" value="1"/>
</dbReference>
<dbReference type="AlphaFoldDB" id="A0A068RID7"/>
<feature type="compositionally biased region" description="Low complexity" evidence="1">
    <location>
        <begin position="250"/>
        <end position="263"/>
    </location>
</feature>
<dbReference type="GO" id="GO:0019901">
    <property type="term" value="F:protein kinase binding"/>
    <property type="evidence" value="ECO:0007669"/>
    <property type="project" value="InterPro"/>
</dbReference>
<feature type="compositionally biased region" description="Polar residues" evidence="1">
    <location>
        <begin position="238"/>
        <end position="249"/>
    </location>
</feature>
<dbReference type="Gene3D" id="1.10.472.10">
    <property type="entry name" value="Cyclin-like"/>
    <property type="match status" value="1"/>
</dbReference>
<dbReference type="EMBL" id="CBTN010000003">
    <property type="protein sequence ID" value="CDH49470.1"/>
    <property type="molecule type" value="Genomic_DNA"/>
</dbReference>
<evidence type="ECO:0008006" key="4">
    <source>
        <dbReference type="Google" id="ProtNLM"/>
    </source>
</evidence>
<dbReference type="CDD" id="cd20557">
    <property type="entry name" value="CYCLIN_ScPCL1-like"/>
    <property type="match status" value="1"/>
</dbReference>
<dbReference type="PANTHER" id="PTHR15615">
    <property type="match status" value="1"/>
</dbReference>
<dbReference type="Proteomes" id="UP000027586">
    <property type="component" value="Unassembled WGS sequence"/>
</dbReference>
<dbReference type="STRING" id="1263082.A0A068RID7"/>